<dbReference type="SUPFAM" id="SSF54534">
    <property type="entry name" value="FKBP-like"/>
    <property type="match status" value="1"/>
</dbReference>
<dbReference type="KEGG" id="pcre:NCTC12858_00381"/>
<name>A0A2X4PM10_9PORP</name>
<dbReference type="Gene3D" id="1.10.287.460">
    <property type="entry name" value="Peptidyl-prolyl cis-trans isomerase, FKBP-type, N-terminal domain"/>
    <property type="match status" value="1"/>
</dbReference>
<evidence type="ECO:0000313" key="9">
    <source>
        <dbReference type="EMBL" id="SQH72558.1"/>
    </source>
</evidence>
<dbReference type="Gene3D" id="3.10.50.40">
    <property type="match status" value="1"/>
</dbReference>
<feature type="signal peptide" evidence="7">
    <location>
        <begin position="1"/>
        <end position="23"/>
    </location>
</feature>
<evidence type="ECO:0000256" key="4">
    <source>
        <dbReference type="ARBA" id="ARBA00023235"/>
    </source>
</evidence>
<comment type="similarity">
    <text evidence="2 6">Belongs to the FKBP-type PPIase family.</text>
</comment>
<dbReference type="Pfam" id="PF00254">
    <property type="entry name" value="FKBP_C"/>
    <property type="match status" value="1"/>
</dbReference>
<feature type="chain" id="PRO_5016094478" description="Peptidyl-prolyl cis-trans isomerase" evidence="7">
    <location>
        <begin position="24"/>
        <end position="253"/>
    </location>
</feature>
<dbReference type="PANTHER" id="PTHR43811:SF19">
    <property type="entry name" value="39 KDA FK506-BINDING NUCLEAR PROTEIN"/>
    <property type="match status" value="1"/>
</dbReference>
<dbReference type="EMBL" id="LS483447">
    <property type="protein sequence ID" value="SQH72558.1"/>
    <property type="molecule type" value="Genomic_DNA"/>
</dbReference>
<dbReference type="AlphaFoldDB" id="A0A2X4PM10"/>
<keyword evidence="4 5" id="KW-0413">Isomerase</keyword>
<gene>
    <name evidence="9" type="primary">mip</name>
    <name evidence="9" type="ORF">NCTC12858_00381</name>
</gene>
<reference evidence="9 10" key="1">
    <citation type="submission" date="2018-06" db="EMBL/GenBank/DDBJ databases">
        <authorList>
            <consortium name="Pathogen Informatics"/>
            <person name="Doyle S."/>
        </authorList>
    </citation>
    <scope>NUCLEOTIDE SEQUENCE [LARGE SCALE GENOMIC DNA]</scope>
    <source>
        <strain evidence="9 10">NCTC12858</strain>
    </source>
</reference>
<evidence type="ECO:0000256" key="5">
    <source>
        <dbReference type="PROSITE-ProRule" id="PRU00277"/>
    </source>
</evidence>
<dbReference type="InterPro" id="IPR001179">
    <property type="entry name" value="PPIase_FKBP_dom"/>
</dbReference>
<comment type="catalytic activity">
    <reaction evidence="1 5 6">
        <text>[protein]-peptidylproline (omega=180) = [protein]-peptidylproline (omega=0)</text>
        <dbReference type="Rhea" id="RHEA:16237"/>
        <dbReference type="Rhea" id="RHEA-COMP:10747"/>
        <dbReference type="Rhea" id="RHEA-COMP:10748"/>
        <dbReference type="ChEBI" id="CHEBI:83833"/>
        <dbReference type="ChEBI" id="CHEBI:83834"/>
        <dbReference type="EC" id="5.2.1.8"/>
    </reaction>
</comment>
<organism evidence="9 10">
    <name type="scientific">Porphyromonas crevioricanis</name>
    <dbReference type="NCBI Taxonomy" id="393921"/>
    <lineage>
        <taxon>Bacteria</taxon>
        <taxon>Pseudomonadati</taxon>
        <taxon>Bacteroidota</taxon>
        <taxon>Bacteroidia</taxon>
        <taxon>Bacteroidales</taxon>
        <taxon>Porphyromonadaceae</taxon>
        <taxon>Porphyromonas</taxon>
    </lineage>
</organism>
<dbReference type="InterPro" id="IPR046357">
    <property type="entry name" value="PPIase_dom_sf"/>
</dbReference>
<dbReference type="InterPro" id="IPR000774">
    <property type="entry name" value="PPIase_FKBP_N"/>
</dbReference>
<keyword evidence="3 5" id="KW-0697">Rotamase</keyword>
<dbReference type="InterPro" id="IPR036944">
    <property type="entry name" value="PPIase_FKBP_N_sf"/>
</dbReference>
<evidence type="ECO:0000256" key="2">
    <source>
        <dbReference type="ARBA" id="ARBA00006577"/>
    </source>
</evidence>
<evidence type="ECO:0000256" key="3">
    <source>
        <dbReference type="ARBA" id="ARBA00023110"/>
    </source>
</evidence>
<feature type="domain" description="PPIase FKBP-type" evidence="8">
    <location>
        <begin position="151"/>
        <end position="237"/>
    </location>
</feature>
<dbReference type="GO" id="GO:0006457">
    <property type="term" value="P:protein folding"/>
    <property type="evidence" value="ECO:0007669"/>
    <property type="project" value="InterPro"/>
</dbReference>
<dbReference type="OrthoDB" id="9814548at2"/>
<dbReference type="EC" id="5.2.1.8" evidence="6"/>
<evidence type="ECO:0000259" key="8">
    <source>
        <dbReference type="PROSITE" id="PS50059"/>
    </source>
</evidence>
<dbReference type="GO" id="GO:0003755">
    <property type="term" value="F:peptidyl-prolyl cis-trans isomerase activity"/>
    <property type="evidence" value="ECO:0007669"/>
    <property type="project" value="UniProtKB-UniRule"/>
</dbReference>
<dbReference type="Proteomes" id="UP000249300">
    <property type="component" value="Chromosome 1"/>
</dbReference>
<evidence type="ECO:0000313" key="10">
    <source>
        <dbReference type="Proteomes" id="UP000249300"/>
    </source>
</evidence>
<dbReference type="RefSeq" id="WP_023936949.1">
    <property type="nucleotide sequence ID" value="NZ_FUXH01000006.1"/>
</dbReference>
<evidence type="ECO:0000256" key="1">
    <source>
        <dbReference type="ARBA" id="ARBA00000971"/>
    </source>
</evidence>
<dbReference type="PANTHER" id="PTHR43811">
    <property type="entry name" value="FKBP-TYPE PEPTIDYL-PROLYL CIS-TRANS ISOMERASE FKPA"/>
    <property type="match status" value="1"/>
</dbReference>
<protein>
    <recommendedName>
        <fullName evidence="6">Peptidyl-prolyl cis-trans isomerase</fullName>
        <ecNumber evidence="6">5.2.1.8</ecNumber>
    </recommendedName>
</protein>
<sequence>MKRICFLLACSLCVSAVCMVASAANPKKKKKDAIVLKTQIDSVAYAIGALNGEGFRRNLEEFPGDSLDFALVMKSFQQAFEGSDVLISQEQSKTLVSDYFRRMQEVEEKAHKAENEAFMSEYKMQEGVKTTASGLAYKVIFEGNGQRPTVQDTVVVHYVGKTIDGKEFDSSISRGEPATFALLQVIPGWTEGLCLMSPGAKYELVIPQELGYGSRGAGGMIKPYSTLVFEVELLEVKPYVEPKGLVEVSADKD</sequence>
<accession>A0A2X4PM10</accession>
<keyword evidence="7" id="KW-0732">Signal</keyword>
<dbReference type="PROSITE" id="PS50059">
    <property type="entry name" value="FKBP_PPIASE"/>
    <property type="match status" value="1"/>
</dbReference>
<dbReference type="FunFam" id="3.10.50.40:FF:000006">
    <property type="entry name" value="Peptidyl-prolyl cis-trans isomerase"/>
    <property type="match status" value="1"/>
</dbReference>
<evidence type="ECO:0000256" key="6">
    <source>
        <dbReference type="RuleBase" id="RU003915"/>
    </source>
</evidence>
<proteinExistence type="inferred from homology"/>
<evidence type="ECO:0000256" key="7">
    <source>
        <dbReference type="SAM" id="SignalP"/>
    </source>
</evidence>
<keyword evidence="10" id="KW-1185">Reference proteome</keyword>
<dbReference type="Pfam" id="PF01346">
    <property type="entry name" value="FKBP_N"/>
    <property type="match status" value="1"/>
</dbReference>